<dbReference type="InterPro" id="IPR011935">
    <property type="entry name" value="CHP02231"/>
</dbReference>
<sequence length="674" mass="75648">MKNILLLFFIVSTLGYANKKNTSSTIKEVTVYLNGAQITRTTTVSVPVGTTEFVLDNLSPNIQESSIQVSGLKQASVLSINYGINYLTKKNYTKTIDSLQTQKDVLYDKIQIEDQLISGYNEELFIIQNNRKLSSDTETVSLEKVKAFANYYRTRITEINALVYKSEKQKKEYNASILLIQKQLQELNVDDKVQTGEISLKLNSAVTEKLNLIIKYNVTNAGWFPIYDLKAEKIDAPINLQYKAHVYQTTGIDWDDVKLTLSTSDPTTNNLKPDVNTKFLNFISPYSNYQNQRATKSYNYKYNPMVKTISGTITSSSDGLPLPGVNVIEQGTTNGTQTDFDGNYTLRVTGESNTIEYSYVGMQSEVLPIHSSTINVSMQEDHEQLQEVVITGYASTRIRGNNSVKKDKDPLYIVDGVPMDAKDFNQLDQNSISNISVLKDASATGIYGSRAVNGVILVTTKRTTSNGDFIDEGITNTRFEIQKNYSITSNGDITVIEIDTYSIDATYSYFAAPVINENVFLTAKIGNWEQYNLLPAEANVYFEGSYSGTTNINPYATTDSLTVSLGVDPNVAIKRSQNKDFKKNAFIGSNKIITKNYDIELKNNKPTSIDIVVLDRIPISQNKDIKVDDIETGTSNYDKDKGIMEWKLKLSSNESKKLNFGYILKYPKYKRINM</sequence>
<dbReference type="InterPro" id="IPR025554">
    <property type="entry name" value="DUF4140"/>
</dbReference>
<dbReference type="InterPro" id="IPR023997">
    <property type="entry name" value="TonB-dep_OMP_SusC/RagA_CS"/>
</dbReference>
<dbReference type="PANTHER" id="PTHR31005">
    <property type="entry name" value="DUF4139 DOMAIN-CONTAINING PROTEIN"/>
    <property type="match status" value="1"/>
</dbReference>
<protein>
    <submittedName>
        <fullName evidence="4">DUF4139 domain-containing protein</fullName>
    </submittedName>
</protein>
<dbReference type="EMBL" id="BAAAGF010000003">
    <property type="protein sequence ID" value="GAA0745059.1"/>
    <property type="molecule type" value="Genomic_DNA"/>
</dbReference>
<dbReference type="PANTHER" id="PTHR31005:SF8">
    <property type="entry name" value="DUF4139 DOMAIN-CONTAINING PROTEIN"/>
    <property type="match status" value="1"/>
</dbReference>
<accession>A0ABP3V282</accession>
<dbReference type="Pfam" id="PF07715">
    <property type="entry name" value="Plug"/>
    <property type="match status" value="1"/>
</dbReference>
<evidence type="ECO:0000313" key="4">
    <source>
        <dbReference type="EMBL" id="GAA0745059.1"/>
    </source>
</evidence>
<name>A0ABP3V282_9FLAO</name>
<evidence type="ECO:0000259" key="3">
    <source>
        <dbReference type="Pfam" id="PF13600"/>
    </source>
</evidence>
<feature type="domain" description="DUF4140" evidence="3">
    <location>
        <begin position="29"/>
        <end position="113"/>
    </location>
</feature>
<dbReference type="InterPro" id="IPR012910">
    <property type="entry name" value="Plug_dom"/>
</dbReference>
<dbReference type="InterPro" id="IPR037291">
    <property type="entry name" value="DUF4139"/>
</dbReference>
<evidence type="ECO:0000259" key="2">
    <source>
        <dbReference type="Pfam" id="PF13598"/>
    </source>
</evidence>
<feature type="domain" description="TonB-dependent receptor plug" evidence="1">
    <location>
        <begin position="392"/>
        <end position="455"/>
    </location>
</feature>
<dbReference type="InterPro" id="IPR037066">
    <property type="entry name" value="Plug_dom_sf"/>
</dbReference>
<evidence type="ECO:0000259" key="1">
    <source>
        <dbReference type="Pfam" id="PF07715"/>
    </source>
</evidence>
<dbReference type="Proteomes" id="UP001500736">
    <property type="component" value="Unassembled WGS sequence"/>
</dbReference>
<dbReference type="NCBIfam" id="TIGR04057">
    <property type="entry name" value="SusC_RagA_signa"/>
    <property type="match status" value="1"/>
</dbReference>
<dbReference type="Pfam" id="PF13715">
    <property type="entry name" value="CarbopepD_reg_2"/>
    <property type="match status" value="1"/>
</dbReference>
<comment type="caution">
    <text evidence="4">The sequence shown here is derived from an EMBL/GenBank/DDBJ whole genome shotgun (WGS) entry which is preliminary data.</text>
</comment>
<dbReference type="Pfam" id="PF13600">
    <property type="entry name" value="DUF4140"/>
    <property type="match status" value="1"/>
</dbReference>
<dbReference type="RefSeq" id="WP_343797901.1">
    <property type="nucleotide sequence ID" value="NZ_BAAAGF010000003.1"/>
</dbReference>
<dbReference type="Pfam" id="PF13598">
    <property type="entry name" value="DUF4139"/>
    <property type="match status" value="1"/>
</dbReference>
<gene>
    <name evidence="4" type="ORF">GCM10009431_19690</name>
</gene>
<dbReference type="InterPro" id="IPR008969">
    <property type="entry name" value="CarboxyPept-like_regulatory"/>
</dbReference>
<keyword evidence="5" id="KW-1185">Reference proteome</keyword>
<dbReference type="Gene3D" id="2.170.130.10">
    <property type="entry name" value="TonB-dependent receptor, plug domain"/>
    <property type="match status" value="1"/>
</dbReference>
<reference evidence="5" key="1">
    <citation type="journal article" date="2019" name="Int. J. Syst. Evol. Microbiol.">
        <title>The Global Catalogue of Microorganisms (GCM) 10K type strain sequencing project: providing services to taxonomists for standard genome sequencing and annotation.</title>
        <authorList>
            <consortium name="The Broad Institute Genomics Platform"/>
            <consortium name="The Broad Institute Genome Sequencing Center for Infectious Disease"/>
            <person name="Wu L."/>
            <person name="Ma J."/>
        </authorList>
    </citation>
    <scope>NUCLEOTIDE SEQUENCE [LARGE SCALE GENOMIC DNA]</scope>
    <source>
        <strain evidence="5">JCM 15976</strain>
    </source>
</reference>
<feature type="domain" description="DUF4139" evidence="2">
    <location>
        <begin position="214"/>
        <end position="668"/>
    </location>
</feature>
<dbReference type="SUPFAM" id="SSF49464">
    <property type="entry name" value="Carboxypeptidase regulatory domain-like"/>
    <property type="match status" value="1"/>
</dbReference>
<dbReference type="NCBIfam" id="TIGR02231">
    <property type="entry name" value="mucoidy inhibitor MuiA family protein"/>
    <property type="match status" value="2"/>
</dbReference>
<organism evidence="4 5">
    <name type="scientific">Gaetbulibacter jejuensis</name>
    <dbReference type="NCBI Taxonomy" id="584607"/>
    <lineage>
        <taxon>Bacteria</taxon>
        <taxon>Pseudomonadati</taxon>
        <taxon>Bacteroidota</taxon>
        <taxon>Flavobacteriia</taxon>
        <taxon>Flavobacteriales</taxon>
        <taxon>Flavobacteriaceae</taxon>
        <taxon>Gaetbulibacter</taxon>
    </lineage>
</organism>
<evidence type="ECO:0000313" key="5">
    <source>
        <dbReference type="Proteomes" id="UP001500736"/>
    </source>
</evidence>
<proteinExistence type="predicted"/>
<dbReference type="SUPFAM" id="SSF56935">
    <property type="entry name" value="Porins"/>
    <property type="match status" value="1"/>
</dbReference>